<proteinExistence type="predicted"/>
<protein>
    <recommendedName>
        <fullName evidence="5">Transmembrane protein</fullName>
    </recommendedName>
</protein>
<keyword evidence="2" id="KW-0472">Membrane</keyword>
<evidence type="ECO:0000256" key="1">
    <source>
        <dbReference type="SAM" id="MobiDB-lite"/>
    </source>
</evidence>
<comment type="caution">
    <text evidence="3">The sequence shown here is derived from an EMBL/GenBank/DDBJ whole genome shotgun (WGS) entry which is preliminary data.</text>
</comment>
<evidence type="ECO:0008006" key="5">
    <source>
        <dbReference type="Google" id="ProtNLM"/>
    </source>
</evidence>
<dbReference type="Proteomes" id="UP001174691">
    <property type="component" value="Unassembled WGS sequence"/>
</dbReference>
<evidence type="ECO:0000313" key="4">
    <source>
        <dbReference type="Proteomes" id="UP001174691"/>
    </source>
</evidence>
<reference evidence="3" key="1">
    <citation type="submission" date="2022-07" db="EMBL/GenBank/DDBJ databases">
        <title>Fungi with potential for degradation of polypropylene.</title>
        <authorList>
            <person name="Gostincar C."/>
        </authorList>
    </citation>
    <scope>NUCLEOTIDE SEQUENCE</scope>
    <source>
        <strain evidence="3">EXF-13287</strain>
    </source>
</reference>
<dbReference type="EMBL" id="JANBVN010000013">
    <property type="protein sequence ID" value="KAJ9162271.1"/>
    <property type="molecule type" value="Genomic_DNA"/>
</dbReference>
<evidence type="ECO:0000313" key="3">
    <source>
        <dbReference type="EMBL" id="KAJ9162271.1"/>
    </source>
</evidence>
<keyword evidence="2" id="KW-0812">Transmembrane</keyword>
<name>A0AA38SCM7_9PEZI</name>
<feature type="region of interest" description="Disordered" evidence="1">
    <location>
        <begin position="1"/>
        <end position="20"/>
    </location>
</feature>
<feature type="transmembrane region" description="Helical" evidence="2">
    <location>
        <begin position="26"/>
        <end position="51"/>
    </location>
</feature>
<keyword evidence="2" id="KW-1133">Transmembrane helix</keyword>
<organism evidence="3 4">
    <name type="scientific">Coniochaeta hoffmannii</name>
    <dbReference type="NCBI Taxonomy" id="91930"/>
    <lineage>
        <taxon>Eukaryota</taxon>
        <taxon>Fungi</taxon>
        <taxon>Dikarya</taxon>
        <taxon>Ascomycota</taxon>
        <taxon>Pezizomycotina</taxon>
        <taxon>Sordariomycetes</taxon>
        <taxon>Sordariomycetidae</taxon>
        <taxon>Coniochaetales</taxon>
        <taxon>Coniochaetaceae</taxon>
        <taxon>Coniochaeta</taxon>
    </lineage>
</organism>
<dbReference type="AlphaFoldDB" id="A0AA38SCM7"/>
<keyword evidence="4" id="KW-1185">Reference proteome</keyword>
<gene>
    <name evidence="3" type="ORF">NKR19_g1386</name>
</gene>
<sequence length="149" mass="17362">MPLLTRNEVVPGADSPEAGTRSSSRVWITVVVVVGGILLAAAFVAGVIWYCRRREYRKAKRHDPSLSPPEFLRRRKMTEVARQTEEETQRRIMIRKSLASRSTQWSMQFDNESLDIEGRRESGLKEDWKEWEARMQRERPEHQAPITNP</sequence>
<evidence type="ECO:0000256" key="2">
    <source>
        <dbReference type="SAM" id="Phobius"/>
    </source>
</evidence>
<accession>A0AA38SCM7</accession>